<dbReference type="Pfam" id="PF20256">
    <property type="entry name" value="MoCoBD_2"/>
    <property type="match status" value="1"/>
</dbReference>
<evidence type="ECO:0000313" key="3">
    <source>
        <dbReference type="Proteomes" id="UP000244168"/>
    </source>
</evidence>
<dbReference type="PANTHER" id="PTHR47495:SF2">
    <property type="entry name" value="ALDEHYDE DEHYDROGENASE"/>
    <property type="match status" value="1"/>
</dbReference>
<dbReference type="EMBL" id="QAOQ01000004">
    <property type="protein sequence ID" value="PTQ96535.1"/>
    <property type="molecule type" value="Genomic_DNA"/>
</dbReference>
<evidence type="ECO:0000313" key="2">
    <source>
        <dbReference type="EMBL" id="PTQ96535.1"/>
    </source>
</evidence>
<dbReference type="Proteomes" id="UP000244168">
    <property type="component" value="Unassembled WGS sequence"/>
</dbReference>
<keyword evidence="3" id="KW-1185">Reference proteome</keyword>
<dbReference type="InterPro" id="IPR037165">
    <property type="entry name" value="AldOxase/xan_DH_Mopterin-bd_sf"/>
</dbReference>
<evidence type="ECO:0000259" key="1">
    <source>
        <dbReference type="Pfam" id="PF20256"/>
    </source>
</evidence>
<dbReference type="GO" id="GO:0016491">
    <property type="term" value="F:oxidoreductase activity"/>
    <property type="evidence" value="ECO:0007669"/>
    <property type="project" value="InterPro"/>
</dbReference>
<protein>
    <submittedName>
        <fullName evidence="2">Molybdopterin-binding aldehyde dehydrogenase-like protein</fullName>
    </submittedName>
</protein>
<accession>A0A2T5J8Z3</accession>
<dbReference type="PANTHER" id="PTHR47495">
    <property type="entry name" value="ALDEHYDE DEHYDROGENASE"/>
    <property type="match status" value="1"/>
</dbReference>
<dbReference type="InterPro" id="IPR046867">
    <property type="entry name" value="AldOxase/xan_DH_MoCoBD2"/>
</dbReference>
<dbReference type="SUPFAM" id="SSF56003">
    <property type="entry name" value="Molybdenum cofactor-binding domain"/>
    <property type="match status" value="1"/>
</dbReference>
<dbReference type="AlphaFoldDB" id="A0A2T5J8Z3"/>
<proteinExistence type="predicted"/>
<comment type="caution">
    <text evidence="2">The sequence shown here is derived from an EMBL/GenBank/DDBJ whole genome shotgun (WGS) entry which is preliminary data.</text>
</comment>
<organism evidence="2 3">
    <name type="scientific">Mucilaginibacter yixingensis</name>
    <dbReference type="NCBI Taxonomy" id="1295612"/>
    <lineage>
        <taxon>Bacteria</taxon>
        <taxon>Pseudomonadati</taxon>
        <taxon>Bacteroidota</taxon>
        <taxon>Sphingobacteriia</taxon>
        <taxon>Sphingobacteriales</taxon>
        <taxon>Sphingobacteriaceae</taxon>
        <taxon>Mucilaginibacter</taxon>
    </lineage>
</organism>
<feature type="domain" description="Aldehyde oxidase/xanthine dehydrogenase second molybdopterin binding" evidence="1">
    <location>
        <begin position="1"/>
        <end position="58"/>
    </location>
</feature>
<sequence>MDIGKVMNLKTATSQIMDGMTFALDMALMENTQYDPNNGCIVMRDTAQYLVPAHADIPEIEVLFIGKPDPCILPLGARGIGAIGVTGMAAAIMNVIYNVTGKRVRACRSHRINSFKLFKARL</sequence>
<gene>
    <name evidence="2" type="ORF">C8P68_10419</name>
</gene>
<reference evidence="2 3" key="1">
    <citation type="submission" date="2018-04" db="EMBL/GenBank/DDBJ databases">
        <title>Genomic Encyclopedia of Archaeal and Bacterial Type Strains, Phase II (KMG-II): from individual species to whole genera.</title>
        <authorList>
            <person name="Goeker M."/>
        </authorList>
    </citation>
    <scope>NUCLEOTIDE SEQUENCE [LARGE SCALE GENOMIC DNA]</scope>
    <source>
        <strain evidence="2 3">DSM 26809</strain>
    </source>
</reference>
<dbReference type="Gene3D" id="3.30.365.10">
    <property type="entry name" value="Aldehyde oxidase/xanthine dehydrogenase, molybdopterin binding domain"/>
    <property type="match status" value="1"/>
</dbReference>
<dbReference type="InterPro" id="IPR052516">
    <property type="entry name" value="N-heterocyclic_Hydroxylase"/>
</dbReference>
<name>A0A2T5J8Z3_9SPHI</name>